<protein>
    <recommendedName>
        <fullName evidence="1">KIB1-4 beta-propeller domain-containing protein</fullName>
    </recommendedName>
</protein>
<evidence type="ECO:0000313" key="2">
    <source>
        <dbReference type="EnsemblPlants" id="OPUNC07G25430.1"/>
    </source>
</evidence>
<reference evidence="2" key="1">
    <citation type="submission" date="2015-04" db="UniProtKB">
        <authorList>
            <consortium name="EnsemblPlants"/>
        </authorList>
    </citation>
    <scope>IDENTIFICATION</scope>
</reference>
<accession>A0A0E0LQ17</accession>
<dbReference type="Proteomes" id="UP000026962">
    <property type="component" value="Chromosome 7"/>
</dbReference>
<dbReference type="STRING" id="4537.A0A0E0LQ17"/>
<dbReference type="Gramene" id="OPUNC07G25430.1">
    <property type="protein sequence ID" value="OPUNC07G25430.1"/>
    <property type="gene ID" value="OPUNC07G25430"/>
</dbReference>
<evidence type="ECO:0000259" key="1">
    <source>
        <dbReference type="Pfam" id="PF03478"/>
    </source>
</evidence>
<organism evidence="2">
    <name type="scientific">Oryza punctata</name>
    <name type="common">Red rice</name>
    <dbReference type="NCBI Taxonomy" id="4537"/>
    <lineage>
        <taxon>Eukaryota</taxon>
        <taxon>Viridiplantae</taxon>
        <taxon>Streptophyta</taxon>
        <taxon>Embryophyta</taxon>
        <taxon>Tracheophyta</taxon>
        <taxon>Spermatophyta</taxon>
        <taxon>Magnoliopsida</taxon>
        <taxon>Liliopsida</taxon>
        <taxon>Poales</taxon>
        <taxon>Poaceae</taxon>
        <taxon>BOP clade</taxon>
        <taxon>Oryzoideae</taxon>
        <taxon>Oryzeae</taxon>
        <taxon>Oryzinae</taxon>
        <taxon>Oryza</taxon>
    </lineage>
</organism>
<dbReference type="HOGENOM" id="CLU_1698365_0_0_1"/>
<feature type="domain" description="KIB1-4 beta-propeller" evidence="1">
    <location>
        <begin position="61"/>
        <end position="122"/>
    </location>
</feature>
<dbReference type="EnsemblPlants" id="OPUNC07G25430.1">
    <property type="protein sequence ID" value="OPUNC07G25430.1"/>
    <property type="gene ID" value="OPUNC07G25430"/>
</dbReference>
<name>A0A0E0LQ17_ORYPU</name>
<evidence type="ECO:0000313" key="3">
    <source>
        <dbReference type="Proteomes" id="UP000026962"/>
    </source>
</evidence>
<reference evidence="2" key="2">
    <citation type="submission" date="2018-05" db="EMBL/GenBank/DDBJ databases">
        <title>OpunRS2 (Oryza punctata Reference Sequence Version 2).</title>
        <authorList>
            <person name="Zhang J."/>
            <person name="Kudrna D."/>
            <person name="Lee S."/>
            <person name="Talag J."/>
            <person name="Welchert J."/>
            <person name="Wing R.A."/>
        </authorList>
    </citation>
    <scope>NUCLEOTIDE SEQUENCE [LARGE SCALE GENOMIC DNA]</scope>
</reference>
<dbReference type="InterPro" id="IPR005174">
    <property type="entry name" value="KIB1-4_b-propeller"/>
</dbReference>
<dbReference type="Pfam" id="PF03478">
    <property type="entry name" value="Beta-prop_KIB1-4"/>
    <property type="match status" value="1"/>
</dbReference>
<keyword evidence="3" id="KW-1185">Reference proteome</keyword>
<dbReference type="AlphaFoldDB" id="A0A0E0LQ17"/>
<sequence>MEKKNIGVMGKVEGGGWSGEPHQHRLCLPASWCALSSSPDCTIVFATFMLNDQLMGAHDSELLDMDLHRLDATDDQYLWHKVDTIGDRAIFVADNCVVMSPAPPKQGIRPDCVYLLYQRCRDGVRLYTIRLDDRTTLRSPLRCARLHDPAKALCN</sequence>
<proteinExistence type="predicted"/>